<evidence type="ECO:0000313" key="2">
    <source>
        <dbReference type="EMBL" id="QNI20427.1"/>
    </source>
</evidence>
<sequence>MGVTYYGYLSSNTMALAEAGLIGIVWMGNLIGRMMEEGY</sequence>
<keyword evidence="1" id="KW-0812">Transmembrane</keyword>
<feature type="transmembrane region" description="Helical" evidence="1">
    <location>
        <begin position="6"/>
        <end position="27"/>
    </location>
</feature>
<dbReference type="Proteomes" id="UP000515915">
    <property type="component" value="Segment"/>
</dbReference>
<dbReference type="EMBL" id="MT700412">
    <property type="protein sequence ID" value="QNI20427.1"/>
    <property type="molecule type" value="Genomic_DNA"/>
</dbReference>
<name>A0A7G8AKI2_9CAUD</name>
<protein>
    <submittedName>
        <fullName evidence="2">Uncharacterized protein</fullName>
    </submittedName>
</protein>
<accession>A0A7G8AKI2</accession>
<evidence type="ECO:0000256" key="1">
    <source>
        <dbReference type="SAM" id="Phobius"/>
    </source>
</evidence>
<evidence type="ECO:0000313" key="3">
    <source>
        <dbReference type="Proteomes" id="UP000515915"/>
    </source>
</evidence>
<keyword evidence="1" id="KW-1133">Transmembrane helix</keyword>
<proteinExistence type="predicted"/>
<keyword evidence="3" id="KW-1185">Reference proteome</keyword>
<keyword evidence="1" id="KW-0472">Membrane</keyword>
<reference evidence="2 3" key="1">
    <citation type="submission" date="2020-06" db="EMBL/GenBank/DDBJ databases">
        <authorList>
            <person name="Connerton I.F."/>
        </authorList>
    </citation>
    <scope>NUCLEOTIDE SEQUENCE [LARGE SCALE GENOMIC DNA]</scope>
</reference>
<organism evidence="2 3">
    <name type="scientific">Bacillus phage 1_ICo-2020</name>
    <dbReference type="NCBI Taxonomy" id="2759272"/>
    <lineage>
        <taxon>Viruses</taxon>
        <taxon>Duplodnaviria</taxon>
        <taxon>Heunggongvirae</taxon>
        <taxon>Uroviricota</taxon>
        <taxon>Caudoviricetes</taxon>
        <taxon>Ehrlichviridae</taxon>
        <taxon>Suttonboningtonvirus</taxon>
        <taxon>Suttonboningtonvirus sv1ICo2020</taxon>
    </lineage>
</organism>